<dbReference type="PANTHER" id="PTHR46333:SF2">
    <property type="entry name" value="CYTOKINESIS PROTEIN 3"/>
    <property type="match status" value="1"/>
</dbReference>
<dbReference type="InterPro" id="IPR052557">
    <property type="entry name" value="CAP/Cytokinesis_protein"/>
</dbReference>
<dbReference type="Gene3D" id="3.10.620.30">
    <property type="match status" value="1"/>
</dbReference>
<dbReference type="InterPro" id="IPR038765">
    <property type="entry name" value="Papain-like_cys_pep_sf"/>
</dbReference>
<reference evidence="2" key="1">
    <citation type="submission" date="2019-11" db="EMBL/GenBank/DDBJ databases">
        <authorList>
            <person name="Feng L."/>
        </authorList>
    </citation>
    <scope>NUCLEOTIDE SEQUENCE</scope>
    <source>
        <strain evidence="2">AcaccaeLFYP115</strain>
    </source>
</reference>
<feature type="domain" description="Transglutaminase-like" evidence="1">
    <location>
        <begin position="193"/>
        <end position="249"/>
    </location>
</feature>
<dbReference type="PANTHER" id="PTHR46333">
    <property type="entry name" value="CYTOKINESIS PROTEIN 3"/>
    <property type="match status" value="1"/>
</dbReference>
<dbReference type="EMBL" id="CACRSQ010000007">
    <property type="protein sequence ID" value="VYT31912.1"/>
    <property type="molecule type" value="Genomic_DNA"/>
</dbReference>
<proteinExistence type="predicted"/>
<dbReference type="Pfam" id="PF01841">
    <property type="entry name" value="Transglut_core"/>
    <property type="match status" value="1"/>
</dbReference>
<dbReference type="RefSeq" id="WP_006568710.1">
    <property type="nucleotide sequence ID" value="NZ_BAABRZ010000002.1"/>
</dbReference>
<organism evidence="2">
    <name type="scientific">Anaerostipes caccae</name>
    <dbReference type="NCBI Taxonomy" id="105841"/>
    <lineage>
        <taxon>Bacteria</taxon>
        <taxon>Bacillati</taxon>
        <taxon>Bacillota</taxon>
        <taxon>Clostridia</taxon>
        <taxon>Lachnospirales</taxon>
        <taxon>Lachnospiraceae</taxon>
        <taxon>Anaerostipes</taxon>
    </lineage>
</organism>
<evidence type="ECO:0000313" key="2">
    <source>
        <dbReference type="EMBL" id="VYT31912.1"/>
    </source>
</evidence>
<sequence length="375" mass="44398">MKKVLKAFASVLLLVLVFTLPNMVSSIQSRIHQKEQKKIVTEVKKTHKDLFETKYGYQSLSKEGKRVYSLMYYGIFNRKKEIEIEQVTTKRMEDILKQMESDCPELFWFDFTGNIKWKTSGTKKNVVFLPHYIFTKEQTKQYDKKLKKNLALYLSYADKKETEYEKAYTVYEHLTRRISYREGSKYNQNLISGMVNEETVCTGYAKSLQYIYQKMGIPCRMVYGRANGQNHAWNLVQIEGADCYVDPTWGSNNQKMSKGFFGMTEEELLRGHTLDQGLKVPKCSSKKNNYYVRQNHYYRQFELGKIYNQLCEQKNQGQISFQMGSRTEYEKAHRQLIADRKIFDLLKRVPGFGAKKMEVTYYTDRQLYIMTFNFK</sequence>
<dbReference type="SUPFAM" id="SSF54001">
    <property type="entry name" value="Cysteine proteinases"/>
    <property type="match status" value="1"/>
</dbReference>
<dbReference type="InterPro" id="IPR002931">
    <property type="entry name" value="Transglutaminase-like"/>
</dbReference>
<gene>
    <name evidence="2" type="ORF">ACLFYP115_02670</name>
</gene>
<accession>A0A6N2VT18</accession>
<protein>
    <submittedName>
        <fullName evidence="2">Transglutaminase-like superfamily protein</fullName>
    </submittedName>
</protein>
<dbReference type="SMART" id="SM00460">
    <property type="entry name" value="TGc"/>
    <property type="match status" value="1"/>
</dbReference>
<dbReference type="GO" id="GO:0005737">
    <property type="term" value="C:cytoplasm"/>
    <property type="evidence" value="ECO:0007669"/>
    <property type="project" value="TreeGrafter"/>
</dbReference>
<evidence type="ECO:0000259" key="1">
    <source>
        <dbReference type="SMART" id="SM00460"/>
    </source>
</evidence>
<dbReference type="AlphaFoldDB" id="A0A6N2VT18"/>
<dbReference type="GeneID" id="69469821"/>
<name>A0A6N2VT18_9FIRM</name>